<comment type="caution">
    <text evidence="1">The sequence shown here is derived from an EMBL/GenBank/DDBJ whole genome shotgun (WGS) entry which is preliminary data.</text>
</comment>
<dbReference type="AlphaFoldDB" id="A0A9Q3HFG5"/>
<evidence type="ECO:0000313" key="1">
    <source>
        <dbReference type="EMBL" id="MBW0503111.1"/>
    </source>
</evidence>
<name>A0A9Q3HFG5_9BASI</name>
<dbReference type="OrthoDB" id="2505291at2759"/>
<dbReference type="Proteomes" id="UP000765509">
    <property type="component" value="Unassembled WGS sequence"/>
</dbReference>
<sequence>MQKDHSELYKEFLSSKTKGPGEFFRSSDKLWICCKHHITLNIIADPDLEDHEVWTTPNSSKIIQTIVDVETFMISSKTARLLKGLLKNKQS</sequence>
<keyword evidence="2" id="KW-1185">Reference proteome</keyword>
<proteinExistence type="predicted"/>
<dbReference type="EMBL" id="AVOT02017181">
    <property type="protein sequence ID" value="MBW0503111.1"/>
    <property type="molecule type" value="Genomic_DNA"/>
</dbReference>
<reference evidence="1" key="1">
    <citation type="submission" date="2021-03" db="EMBL/GenBank/DDBJ databases">
        <title>Draft genome sequence of rust myrtle Austropuccinia psidii MF-1, a brazilian biotype.</title>
        <authorList>
            <person name="Quecine M.C."/>
            <person name="Pachon D.M.R."/>
            <person name="Bonatelli M.L."/>
            <person name="Correr F.H."/>
            <person name="Franceschini L.M."/>
            <person name="Leite T.F."/>
            <person name="Margarido G.R.A."/>
            <person name="Almeida C.A."/>
            <person name="Ferrarezi J.A."/>
            <person name="Labate C.A."/>
        </authorList>
    </citation>
    <scope>NUCLEOTIDE SEQUENCE</scope>
    <source>
        <strain evidence="1">MF-1</strain>
    </source>
</reference>
<evidence type="ECO:0000313" key="2">
    <source>
        <dbReference type="Proteomes" id="UP000765509"/>
    </source>
</evidence>
<gene>
    <name evidence="1" type="ORF">O181_042826</name>
</gene>
<organism evidence="1 2">
    <name type="scientific">Austropuccinia psidii MF-1</name>
    <dbReference type="NCBI Taxonomy" id="1389203"/>
    <lineage>
        <taxon>Eukaryota</taxon>
        <taxon>Fungi</taxon>
        <taxon>Dikarya</taxon>
        <taxon>Basidiomycota</taxon>
        <taxon>Pucciniomycotina</taxon>
        <taxon>Pucciniomycetes</taxon>
        <taxon>Pucciniales</taxon>
        <taxon>Sphaerophragmiaceae</taxon>
        <taxon>Austropuccinia</taxon>
    </lineage>
</organism>
<protein>
    <submittedName>
        <fullName evidence="1">Uncharacterized protein</fullName>
    </submittedName>
</protein>
<accession>A0A9Q3HFG5</accession>